<dbReference type="InterPro" id="IPR001279">
    <property type="entry name" value="Metallo-B-lactamas"/>
</dbReference>
<organism evidence="2 3">
    <name type="scientific">Cytobacillus spartinae</name>
    <dbReference type="NCBI Taxonomy" id="3299023"/>
    <lineage>
        <taxon>Bacteria</taxon>
        <taxon>Bacillati</taxon>
        <taxon>Bacillota</taxon>
        <taxon>Bacilli</taxon>
        <taxon>Bacillales</taxon>
        <taxon>Bacillaceae</taxon>
        <taxon>Cytobacillus</taxon>
    </lineage>
</organism>
<dbReference type="Proteomes" id="UP001601059">
    <property type="component" value="Unassembled WGS sequence"/>
</dbReference>
<gene>
    <name evidence="2" type="ORF">ACFYKX_15735</name>
</gene>
<keyword evidence="3" id="KW-1185">Reference proteome</keyword>
<evidence type="ECO:0000259" key="1">
    <source>
        <dbReference type="SMART" id="SM00849"/>
    </source>
</evidence>
<accession>A0ABW6KGS2</accession>
<dbReference type="PANTHER" id="PTHR36839:SF1">
    <property type="entry name" value="METALLO-BETA-LACTAMASE FAMILY PROTEIN (AFU_ORTHOLOGUE AFUA_5G12770)"/>
    <property type="match status" value="1"/>
</dbReference>
<dbReference type="PANTHER" id="PTHR36839">
    <property type="entry name" value="METALLO-BETA-LACTAMASE FAMILY PROTEIN (AFU_ORTHOLOGUE AFUA_5G12770)"/>
    <property type="match status" value="1"/>
</dbReference>
<sequence>MNNYICSTCGVQYDATEDNPLECKICMDDRQYVPSTGQKWTTLHNLKQDGYTNEFVEVEPNLIAIKTKPQVGIGQTAYLMKTPEGNVLWDCITYIDEDTVQRIQDMGGLKAIAISHPHYYSAICEWAEIFNCPIYIHESDQEWTTRKSDHYVFWKEKSLRINSSIELINLGGHFKGSSVLLWKSDTNPEGVLLVGDTILMVPDSGWVSFMYSYPNRIPLSPNVIKNIRGMIIKYEFNRLYDAFGKSILEDGKGSVIKSADRYLKYIEIE</sequence>
<dbReference type="Gene3D" id="3.60.15.10">
    <property type="entry name" value="Ribonuclease Z/Hydroxyacylglutathione hydrolase-like"/>
    <property type="match status" value="1"/>
</dbReference>
<reference evidence="2 3" key="1">
    <citation type="submission" date="2024-08" db="EMBL/GenBank/DDBJ databases">
        <title>Two novel Cytobacillus novel species.</title>
        <authorList>
            <person name="Liu G."/>
        </authorList>
    </citation>
    <scope>NUCLEOTIDE SEQUENCE [LARGE SCALE GENOMIC DNA]</scope>
    <source>
        <strain evidence="2 3">FJAT-54145</strain>
    </source>
</reference>
<proteinExistence type="predicted"/>
<dbReference type="RefSeq" id="WP_389362016.1">
    <property type="nucleotide sequence ID" value="NZ_JBIACK010000008.1"/>
</dbReference>
<comment type="caution">
    <text evidence="2">The sequence shown here is derived from an EMBL/GenBank/DDBJ whole genome shotgun (WGS) entry which is preliminary data.</text>
</comment>
<feature type="domain" description="Metallo-beta-lactamase" evidence="1">
    <location>
        <begin position="74"/>
        <end position="243"/>
    </location>
</feature>
<evidence type="ECO:0000313" key="3">
    <source>
        <dbReference type="Proteomes" id="UP001601059"/>
    </source>
</evidence>
<dbReference type="EMBL" id="JBIACK010000008">
    <property type="protein sequence ID" value="MFE8702048.1"/>
    <property type="molecule type" value="Genomic_DNA"/>
</dbReference>
<dbReference type="InterPro" id="IPR036866">
    <property type="entry name" value="RibonucZ/Hydroxyglut_hydro"/>
</dbReference>
<dbReference type="SUPFAM" id="SSF56281">
    <property type="entry name" value="Metallo-hydrolase/oxidoreductase"/>
    <property type="match status" value="1"/>
</dbReference>
<protein>
    <recommendedName>
        <fullName evidence="1">Metallo-beta-lactamase domain-containing protein</fullName>
    </recommendedName>
</protein>
<dbReference type="SMART" id="SM00849">
    <property type="entry name" value="Lactamase_B"/>
    <property type="match status" value="1"/>
</dbReference>
<evidence type="ECO:0000313" key="2">
    <source>
        <dbReference type="EMBL" id="MFE8702048.1"/>
    </source>
</evidence>
<name>A0ABW6KGS2_9BACI</name>